<keyword evidence="1" id="KW-0349">Heme</keyword>
<comment type="cofactor">
    <cofactor evidence="1">
        <name>heme</name>
        <dbReference type="ChEBI" id="CHEBI:30413"/>
    </cofactor>
    <text evidence="1">Binds 1 heme group per subunit.</text>
</comment>
<feature type="binding site" description="axial binding residue" evidence="1">
    <location>
        <position position="295"/>
    </location>
    <ligand>
        <name>heme</name>
        <dbReference type="ChEBI" id="CHEBI:30413"/>
    </ligand>
    <ligandPart>
        <name>Fe</name>
        <dbReference type="ChEBI" id="CHEBI:18248"/>
    </ligandPart>
</feature>
<gene>
    <name evidence="1" type="primary">kynA</name>
    <name evidence="2" type="ORF">GCM10011354_21260</name>
</gene>
<sequence>MQRVRYYWDYLGLDEVLAAQRLASSEDGGDPAHDELLFIVTHQAFELWFKQILWELDAVIGTLSQAPVDERDMGQVLHRLERINEIQPLLVQQFAVLETMTPLDFLDFRDQLIPASGFQSLQFRLIENRLGLDPAKRMKIQGSHYTSRLSREHAARVEASESEPTLLGALDAWLARTPFLRFGAFDFWAAYRDAVTTMIERDRQIVATNANLDEVSRQQQLDAFETTVETFATLFDRERWEQLRAQGRRRLSHEAFLAALLISLYRDEPAFHTPHRMLRTLVDLDIGFHAFRNAHAQLVHRTIGGRIGTGGTAGHEYLEAAARRHRVFTDLFDLATYSVPRDELPELPDDVRDQLRFRFQPS</sequence>
<feature type="binding site" evidence="1">
    <location>
        <position position="109"/>
    </location>
    <ligand>
        <name>substrate</name>
    </ligand>
</feature>
<feature type="binding site" evidence="1">
    <location>
        <position position="309"/>
    </location>
    <ligand>
        <name>substrate</name>
    </ligand>
</feature>
<dbReference type="Proteomes" id="UP000650511">
    <property type="component" value="Unassembled WGS sequence"/>
</dbReference>
<accession>A0A8J3AAW8</accession>
<dbReference type="EMBL" id="BMHA01000007">
    <property type="protein sequence ID" value="GGI06871.1"/>
    <property type="molecule type" value="Genomic_DNA"/>
</dbReference>
<name>A0A8J3AAW8_9ACTN</name>
<dbReference type="GO" id="GO:0020037">
    <property type="term" value="F:heme binding"/>
    <property type="evidence" value="ECO:0007669"/>
    <property type="project" value="UniProtKB-UniRule"/>
</dbReference>
<evidence type="ECO:0000256" key="1">
    <source>
        <dbReference type="HAMAP-Rule" id="MF_01972"/>
    </source>
</evidence>
<dbReference type="GO" id="GO:0046872">
    <property type="term" value="F:metal ion binding"/>
    <property type="evidence" value="ECO:0007669"/>
    <property type="project" value="UniProtKB-KW"/>
</dbReference>
<dbReference type="EC" id="1.13.11.11" evidence="1"/>
<dbReference type="AlphaFoldDB" id="A0A8J3AAW8"/>
<dbReference type="HAMAP" id="MF_01972">
    <property type="entry name" value="T23O"/>
    <property type="match status" value="1"/>
</dbReference>
<dbReference type="OrthoDB" id="9776847at2"/>
<evidence type="ECO:0000313" key="2">
    <source>
        <dbReference type="EMBL" id="GGI06871.1"/>
    </source>
</evidence>
<organism evidence="2 3">
    <name type="scientific">Egicoccus halophilus</name>
    <dbReference type="NCBI Taxonomy" id="1670830"/>
    <lineage>
        <taxon>Bacteria</taxon>
        <taxon>Bacillati</taxon>
        <taxon>Actinomycetota</taxon>
        <taxon>Nitriliruptoria</taxon>
        <taxon>Egicoccales</taxon>
        <taxon>Egicoccaceae</taxon>
        <taxon>Egicoccus</taxon>
    </lineage>
</organism>
<dbReference type="InterPro" id="IPR037217">
    <property type="entry name" value="Trp/Indoleamine_2_3_dOase-like"/>
</dbReference>
<comment type="caution">
    <text evidence="1">Lacks conserved residue(s) required for the propagation of feature annotation.</text>
</comment>
<comment type="catalytic activity">
    <reaction evidence="1">
        <text>L-tryptophan + O2 = N-formyl-L-kynurenine</text>
        <dbReference type="Rhea" id="RHEA:24536"/>
        <dbReference type="ChEBI" id="CHEBI:15379"/>
        <dbReference type="ChEBI" id="CHEBI:57912"/>
        <dbReference type="ChEBI" id="CHEBI:58629"/>
        <dbReference type="EC" id="1.13.11.11"/>
    </reaction>
</comment>
<dbReference type="PANTHER" id="PTHR10138">
    <property type="entry name" value="TRYPTOPHAN 2,3-DIOXYGENASE"/>
    <property type="match status" value="1"/>
</dbReference>
<keyword evidence="1" id="KW-0560">Oxidoreductase</keyword>
<dbReference type="UniPathway" id="UPA00333">
    <property type="reaction ID" value="UER00453"/>
</dbReference>
<dbReference type="GO" id="GO:0019442">
    <property type="term" value="P:L-tryptophan catabolic process to acetyl-CoA"/>
    <property type="evidence" value="ECO:0007669"/>
    <property type="project" value="TreeGrafter"/>
</dbReference>
<dbReference type="Pfam" id="PF03301">
    <property type="entry name" value="Trp_dioxygenase"/>
    <property type="match status" value="1"/>
</dbReference>
<feature type="binding site" evidence="1">
    <location>
        <begin position="38"/>
        <end position="42"/>
    </location>
    <ligand>
        <name>substrate</name>
    </ligand>
</feature>
<keyword evidence="1" id="KW-0823">Tryptophan catabolism</keyword>
<dbReference type="GO" id="GO:0019441">
    <property type="term" value="P:L-tryptophan catabolic process to kynurenine"/>
    <property type="evidence" value="ECO:0007669"/>
    <property type="project" value="UniProtKB-UniRule"/>
</dbReference>
<protein>
    <recommendedName>
        <fullName evidence="1">Tryptophan 2,3-dioxygenase</fullName>
        <shortName evidence="1">TDO</shortName>
        <ecNumber evidence="1">1.13.11.11</ecNumber>
    </recommendedName>
    <alternativeName>
        <fullName evidence="1">Tryptamin 2,3-dioxygenase</fullName>
    </alternativeName>
    <alternativeName>
        <fullName evidence="1">Tryptophan oxygenase</fullName>
        <shortName evidence="1">TO</shortName>
        <shortName evidence="1">TRPO</shortName>
    </alternativeName>
    <alternativeName>
        <fullName evidence="1">Tryptophan pyrrolase</fullName>
    </alternativeName>
    <alternativeName>
        <fullName evidence="1">Tryptophanase</fullName>
    </alternativeName>
</protein>
<keyword evidence="1" id="KW-0408">Iron</keyword>
<dbReference type="Gene3D" id="1.20.58.480">
    <property type="match status" value="1"/>
</dbReference>
<keyword evidence="1" id="KW-0223">Dioxygenase</keyword>
<dbReference type="Gene3D" id="1.10.287.3810">
    <property type="match status" value="1"/>
</dbReference>
<comment type="function">
    <text evidence="1">Heme-dependent dioxygenase that catalyzes the oxidative cleavage of the L-tryptophan (L-Trp) pyrrole ring and converts L-tryptophan to N-formyl-L-kynurenine. Catalyzes the oxidative cleavage of the indole moiety.</text>
</comment>
<dbReference type="PANTHER" id="PTHR10138:SF0">
    <property type="entry name" value="TRYPTOPHAN 2,3-DIOXYGENASE"/>
    <property type="match status" value="1"/>
</dbReference>
<comment type="subunit">
    <text evidence="1">Homotetramer.</text>
</comment>
<comment type="pathway">
    <text evidence="1">Amino-acid degradation; L-tryptophan degradation via kynurenine pathway; L-kynurenine from L-tryptophan: step 1/2.</text>
</comment>
<dbReference type="RefSeq" id="WP_130649125.1">
    <property type="nucleotide sequence ID" value="NZ_BMHA01000007.1"/>
</dbReference>
<evidence type="ECO:0000313" key="3">
    <source>
        <dbReference type="Proteomes" id="UP000650511"/>
    </source>
</evidence>
<keyword evidence="3" id="KW-1185">Reference proteome</keyword>
<reference evidence="2" key="2">
    <citation type="submission" date="2020-09" db="EMBL/GenBank/DDBJ databases">
        <authorList>
            <person name="Sun Q."/>
            <person name="Zhou Y."/>
        </authorList>
    </citation>
    <scope>NUCLEOTIDE SEQUENCE</scope>
    <source>
        <strain evidence="2">CGMCC 1.14988</strain>
    </source>
</reference>
<dbReference type="GO" id="GO:0004833">
    <property type="term" value="F:L-tryptophan 2,3-dioxygenase activity"/>
    <property type="evidence" value="ECO:0007669"/>
    <property type="project" value="UniProtKB-UniRule"/>
</dbReference>
<reference evidence="2" key="1">
    <citation type="journal article" date="2014" name="Int. J. Syst. Evol. Microbiol.">
        <title>Complete genome sequence of Corynebacterium casei LMG S-19264T (=DSM 44701T), isolated from a smear-ripened cheese.</title>
        <authorList>
            <consortium name="US DOE Joint Genome Institute (JGI-PGF)"/>
            <person name="Walter F."/>
            <person name="Albersmeier A."/>
            <person name="Kalinowski J."/>
            <person name="Ruckert C."/>
        </authorList>
    </citation>
    <scope>NUCLEOTIDE SEQUENCE</scope>
    <source>
        <strain evidence="2">CGMCC 1.14988</strain>
    </source>
</reference>
<dbReference type="SUPFAM" id="SSF140959">
    <property type="entry name" value="Indolic compounds 2,3-dioxygenase-like"/>
    <property type="match status" value="1"/>
</dbReference>
<comment type="similarity">
    <text evidence="1">Belongs to the tryptophan 2,3-dioxygenase family.</text>
</comment>
<proteinExistence type="inferred from homology"/>
<dbReference type="InterPro" id="IPR004981">
    <property type="entry name" value="Trp_2_3_dOase"/>
</dbReference>
<comment type="caution">
    <text evidence="2">The sequence shown here is derived from an EMBL/GenBank/DDBJ whole genome shotgun (WGS) entry which is preliminary data.</text>
</comment>
<keyword evidence="1" id="KW-0479">Metal-binding</keyword>